<evidence type="ECO:0008006" key="4">
    <source>
        <dbReference type="Google" id="ProtNLM"/>
    </source>
</evidence>
<evidence type="ECO:0000256" key="1">
    <source>
        <dbReference type="SAM" id="Coils"/>
    </source>
</evidence>
<gene>
    <name evidence="2" type="ORF">M9Y10_041087</name>
</gene>
<sequence length="497" mass="59821">MLSAVIDRDKNENENENQNHLLYMLKEDNLFDGFGEDQRSLEAKYLTEMRDYDTKMIQFDYERRSLRRRRQALLDKQRSLQKREKILGLVSQNSEKETQISPQDQEIILLLRKKLDVVQAEIDYHNSLFLTLSKNHHSQKKMNIISNHNREDSNYYFLSLKQQERDLLEKKNSIDSRQIEARRILSEPIDDIRLEELLINDIEEDAELVENQYNAIAKKDDYENLNQILIQLDELEDNNRQRKKYLTSKKYSVEQEMRIYSSKKPSFTRKSPSPQKQIELNNSYSIRKDKVSQIINNICNSLDQRHKKLVEEEKKIDELDIQNKRKRTEVEKQWNKKLIQIKTQKSQIREKEKLKLTISDITEKIENDRHIYQSLYDKKKKIKRRIKTILRDKDYNSMKNAEHQTLVASLSKKREKLVKIDEQLKKRTQEFKKQEIEIKKKEKQLLEVEERVNQLEQEVTELQKKNDNKIKQIQESTAQFEASRLAYLTKIKDESIF</sequence>
<name>A0ABR2K3F1_9EUKA</name>
<dbReference type="EMBL" id="JAPFFF010000007">
    <property type="protein sequence ID" value="KAK8885637.1"/>
    <property type="molecule type" value="Genomic_DNA"/>
</dbReference>
<keyword evidence="3" id="KW-1185">Reference proteome</keyword>
<protein>
    <recommendedName>
        <fullName evidence="4">DUF4201 domain-containing protein</fullName>
    </recommendedName>
</protein>
<organism evidence="2 3">
    <name type="scientific">Tritrichomonas musculus</name>
    <dbReference type="NCBI Taxonomy" id="1915356"/>
    <lineage>
        <taxon>Eukaryota</taxon>
        <taxon>Metamonada</taxon>
        <taxon>Parabasalia</taxon>
        <taxon>Tritrichomonadida</taxon>
        <taxon>Tritrichomonadidae</taxon>
        <taxon>Tritrichomonas</taxon>
    </lineage>
</organism>
<evidence type="ECO:0000313" key="3">
    <source>
        <dbReference type="Proteomes" id="UP001470230"/>
    </source>
</evidence>
<dbReference type="Proteomes" id="UP001470230">
    <property type="component" value="Unassembled WGS sequence"/>
</dbReference>
<reference evidence="2 3" key="1">
    <citation type="submission" date="2024-04" db="EMBL/GenBank/DDBJ databases">
        <title>Tritrichomonas musculus Genome.</title>
        <authorList>
            <person name="Alves-Ferreira E."/>
            <person name="Grigg M."/>
            <person name="Lorenzi H."/>
            <person name="Galac M."/>
        </authorList>
    </citation>
    <scope>NUCLEOTIDE SEQUENCE [LARGE SCALE GENOMIC DNA]</scope>
    <source>
        <strain evidence="2 3">EAF2021</strain>
    </source>
</reference>
<feature type="coiled-coil region" evidence="1">
    <location>
        <begin position="424"/>
        <end position="479"/>
    </location>
</feature>
<evidence type="ECO:0000313" key="2">
    <source>
        <dbReference type="EMBL" id="KAK8885637.1"/>
    </source>
</evidence>
<feature type="coiled-coil region" evidence="1">
    <location>
        <begin position="192"/>
        <end position="238"/>
    </location>
</feature>
<accession>A0ABR2K3F1</accession>
<proteinExistence type="predicted"/>
<comment type="caution">
    <text evidence="2">The sequence shown here is derived from an EMBL/GenBank/DDBJ whole genome shotgun (WGS) entry which is preliminary data.</text>
</comment>
<keyword evidence="1" id="KW-0175">Coiled coil</keyword>
<feature type="coiled-coil region" evidence="1">
    <location>
        <begin position="302"/>
        <end position="329"/>
    </location>
</feature>